<keyword evidence="1" id="KW-0472">Membrane</keyword>
<feature type="transmembrane region" description="Helical" evidence="1">
    <location>
        <begin position="6"/>
        <end position="23"/>
    </location>
</feature>
<comment type="caution">
    <text evidence="2">The sequence shown here is derived from an EMBL/GenBank/DDBJ whole genome shotgun (WGS) entry which is preliminary data.</text>
</comment>
<evidence type="ECO:0000256" key="1">
    <source>
        <dbReference type="SAM" id="Phobius"/>
    </source>
</evidence>
<keyword evidence="1" id="KW-0812">Transmembrane</keyword>
<dbReference type="EMBL" id="WAEL01000015">
    <property type="protein sequence ID" value="NID13749.1"/>
    <property type="molecule type" value="Genomic_DNA"/>
</dbReference>
<reference evidence="2" key="1">
    <citation type="submission" date="2024-05" db="EMBL/GenBank/DDBJ databases">
        <authorList>
            <person name="Jung D.-H."/>
        </authorList>
    </citation>
    <scope>NUCLEOTIDE SEQUENCE</scope>
    <source>
        <strain evidence="2">JA-25</strain>
    </source>
</reference>
<organism evidence="2 3">
    <name type="scientific">Fibrivirga algicola</name>
    <dbReference type="NCBI Taxonomy" id="2950420"/>
    <lineage>
        <taxon>Bacteria</taxon>
        <taxon>Pseudomonadati</taxon>
        <taxon>Bacteroidota</taxon>
        <taxon>Cytophagia</taxon>
        <taxon>Cytophagales</taxon>
        <taxon>Spirosomataceae</taxon>
        <taxon>Fibrivirga</taxon>
    </lineage>
</organism>
<gene>
    <name evidence="2" type="ORF">F7231_26510</name>
</gene>
<name>A0ABX0QMQ0_9BACT</name>
<dbReference type="Proteomes" id="UP000606008">
    <property type="component" value="Unassembled WGS sequence"/>
</dbReference>
<evidence type="ECO:0000313" key="2">
    <source>
        <dbReference type="EMBL" id="NID13749.1"/>
    </source>
</evidence>
<evidence type="ECO:0000313" key="3">
    <source>
        <dbReference type="Proteomes" id="UP000606008"/>
    </source>
</evidence>
<accession>A0ABX0QMQ0</accession>
<keyword evidence="1" id="KW-1133">Transmembrane helix</keyword>
<dbReference type="RefSeq" id="WP_166694260.1">
    <property type="nucleotide sequence ID" value="NZ_WAEL01000015.1"/>
</dbReference>
<proteinExistence type="predicted"/>
<keyword evidence="3" id="KW-1185">Reference proteome</keyword>
<sequence>MKDIILTTVACLSFLVSGLLVYWRENKKLFQEKIFEQKLGAYKEVLEELGMYYEDVFSFLNFFQYYDKSEEQWLIDSKPYFDEYFPKAFALKRLYYKNLILLPEPQLTHLNETLGRCIRHITVHHHIHTTIPFDSHDELYDLIATFAEKAREDLSISVLNAALNKRLAQEFYPISLPKKAVYERGM</sequence>
<protein>
    <submittedName>
        <fullName evidence="2">Uncharacterized protein</fullName>
    </submittedName>
</protein>